<dbReference type="Proteomes" id="UP000288805">
    <property type="component" value="Unassembled WGS sequence"/>
</dbReference>
<evidence type="ECO:0000256" key="1">
    <source>
        <dbReference type="ARBA" id="ARBA00004370"/>
    </source>
</evidence>
<keyword evidence="4" id="KW-0808">Transferase</keyword>
<dbReference type="SUPFAM" id="SSF56112">
    <property type="entry name" value="Protein kinase-like (PK-like)"/>
    <property type="match status" value="1"/>
</dbReference>
<dbReference type="SUPFAM" id="SSF50985">
    <property type="entry name" value="RCC1/BLIP-II"/>
    <property type="match status" value="1"/>
</dbReference>
<dbReference type="InterPro" id="IPR011009">
    <property type="entry name" value="Kinase-like_dom_sf"/>
</dbReference>
<protein>
    <submittedName>
        <fullName evidence="4">Serine/threonine-protein kinase PBS1</fullName>
    </submittedName>
</protein>
<gene>
    <name evidence="4" type="primary">PBS1_5</name>
    <name evidence="4" type="ORF">CK203_082232</name>
</gene>
<evidence type="ECO:0000256" key="3">
    <source>
        <dbReference type="ARBA" id="ARBA00023136"/>
    </source>
</evidence>
<dbReference type="InterPro" id="IPR009091">
    <property type="entry name" value="RCC1/BLIP-II"/>
</dbReference>
<keyword evidence="2" id="KW-0723">Serine/threonine-protein kinase</keyword>
<name>A0A438CNC3_VITVI</name>
<sequence>MQPSSCSLERLPLVEIIPPFAVGMEIQFVPCSGSTLVEALKEVPYKQVVARFSFAAFLPIKGHVFACGMNIHGQLGYGDTVDRRTLKIVELLEGVDPVGALDHGDEIGKTAPEILSSLKSHLAVQVCVWKRKTFVLVDTGSAYGLGQMGFGSFGFPDRGDSDKVTRPWILDNLRGHYISQMSTVYASEPLEYRHLDLPPNKELLDWNIRMKIVVGTIMRLEHLHDEASPSVIYEDFKSPNTSLEERNFWTCGFTISTELENSDITHPFPTKIAVLNANGEWVLPMTPQWPQAEG</sequence>
<comment type="subcellular location">
    <subcellularLocation>
        <location evidence="1">Membrane</location>
    </subcellularLocation>
</comment>
<reference evidence="4 5" key="1">
    <citation type="journal article" date="2018" name="PLoS Genet.">
        <title>Population sequencing reveals clonal diversity and ancestral inbreeding in the grapevine cultivar Chardonnay.</title>
        <authorList>
            <person name="Roach M.J."/>
            <person name="Johnson D.L."/>
            <person name="Bohlmann J."/>
            <person name="van Vuuren H.J."/>
            <person name="Jones S.J."/>
            <person name="Pretorius I.S."/>
            <person name="Schmidt S.A."/>
            <person name="Borneman A.R."/>
        </authorList>
    </citation>
    <scope>NUCLEOTIDE SEQUENCE [LARGE SCALE GENOMIC DNA]</scope>
    <source>
        <strain evidence="5">cv. Chardonnay</strain>
        <tissue evidence="4">Leaf</tissue>
    </source>
</reference>
<dbReference type="Pfam" id="PF00415">
    <property type="entry name" value="RCC1"/>
    <property type="match status" value="1"/>
</dbReference>
<evidence type="ECO:0000313" key="5">
    <source>
        <dbReference type="Proteomes" id="UP000288805"/>
    </source>
</evidence>
<accession>A0A438CNC3</accession>
<dbReference type="PANTHER" id="PTHR47985:SF44">
    <property type="entry name" value="SERINE_THREONINE-PROTEIN KINASE PBS1"/>
    <property type="match status" value="1"/>
</dbReference>
<dbReference type="AlphaFoldDB" id="A0A438CNC3"/>
<keyword evidence="3" id="KW-0472">Membrane</keyword>
<dbReference type="EMBL" id="QGNW01002166">
    <property type="protein sequence ID" value="RVW24710.1"/>
    <property type="molecule type" value="Genomic_DNA"/>
</dbReference>
<proteinExistence type="predicted"/>
<dbReference type="GO" id="GO:0016020">
    <property type="term" value="C:membrane"/>
    <property type="evidence" value="ECO:0007669"/>
    <property type="project" value="UniProtKB-SubCell"/>
</dbReference>
<organism evidence="4 5">
    <name type="scientific">Vitis vinifera</name>
    <name type="common">Grape</name>
    <dbReference type="NCBI Taxonomy" id="29760"/>
    <lineage>
        <taxon>Eukaryota</taxon>
        <taxon>Viridiplantae</taxon>
        <taxon>Streptophyta</taxon>
        <taxon>Embryophyta</taxon>
        <taxon>Tracheophyta</taxon>
        <taxon>Spermatophyta</taxon>
        <taxon>Magnoliopsida</taxon>
        <taxon>eudicotyledons</taxon>
        <taxon>Gunneridae</taxon>
        <taxon>Pentapetalae</taxon>
        <taxon>rosids</taxon>
        <taxon>Vitales</taxon>
        <taxon>Vitaceae</taxon>
        <taxon>Viteae</taxon>
        <taxon>Vitis</taxon>
    </lineage>
</organism>
<dbReference type="Gene3D" id="2.130.10.30">
    <property type="entry name" value="Regulator of chromosome condensation 1/beta-lactamase-inhibitor protein II"/>
    <property type="match status" value="1"/>
</dbReference>
<evidence type="ECO:0000256" key="2">
    <source>
        <dbReference type="ARBA" id="ARBA00022527"/>
    </source>
</evidence>
<dbReference type="GO" id="GO:0004674">
    <property type="term" value="F:protein serine/threonine kinase activity"/>
    <property type="evidence" value="ECO:0007669"/>
    <property type="project" value="UniProtKB-KW"/>
</dbReference>
<evidence type="ECO:0000313" key="4">
    <source>
        <dbReference type="EMBL" id="RVW24710.1"/>
    </source>
</evidence>
<keyword evidence="4" id="KW-0418">Kinase</keyword>
<dbReference type="PANTHER" id="PTHR47985">
    <property type="entry name" value="OS07G0668900 PROTEIN"/>
    <property type="match status" value="1"/>
</dbReference>
<comment type="caution">
    <text evidence="4">The sequence shown here is derived from an EMBL/GenBank/DDBJ whole genome shotgun (WGS) entry which is preliminary data.</text>
</comment>
<dbReference type="InterPro" id="IPR000408">
    <property type="entry name" value="Reg_chr_condens"/>
</dbReference>